<comment type="caution">
    <text evidence="2">The sequence shown here is derived from an EMBL/GenBank/DDBJ whole genome shotgun (WGS) entry which is preliminary data.</text>
</comment>
<evidence type="ECO:0000313" key="2">
    <source>
        <dbReference type="EMBL" id="MBP1923675.1"/>
    </source>
</evidence>
<dbReference type="AlphaFoldDB" id="A0A8T4GL12"/>
<dbReference type="Proteomes" id="UP000823588">
    <property type="component" value="Unassembled WGS sequence"/>
</dbReference>
<dbReference type="EMBL" id="JAGGKQ010000027">
    <property type="protein sequence ID" value="MBP1923675.1"/>
    <property type="molecule type" value="Genomic_DNA"/>
</dbReference>
<proteinExistence type="predicted"/>
<sequence>MQETTEAEHLQEAYDEHELPKPGNVRFNPLQESNGETEITINVGDVIERQNTVGEDIAVEFRYVLEMDDHGIVVWVLDDERYTYYPMDYLREDLTEYEVRVHDDPWEVRSDDK</sequence>
<dbReference type="RefSeq" id="WP_209486690.1">
    <property type="nucleotide sequence ID" value="NZ_JAGGKQ010000027.1"/>
</dbReference>
<organism evidence="2 3">
    <name type="scientific">Halorubrum alkaliphilum</name>
    <dbReference type="NCBI Taxonomy" id="261290"/>
    <lineage>
        <taxon>Archaea</taxon>
        <taxon>Methanobacteriati</taxon>
        <taxon>Methanobacteriota</taxon>
        <taxon>Stenosarchaea group</taxon>
        <taxon>Halobacteria</taxon>
        <taxon>Halobacteriales</taxon>
        <taxon>Haloferacaceae</taxon>
        <taxon>Halorubrum</taxon>
    </lineage>
</organism>
<protein>
    <submittedName>
        <fullName evidence="2">Uncharacterized protein</fullName>
    </submittedName>
</protein>
<feature type="compositionally biased region" description="Basic and acidic residues" evidence="1">
    <location>
        <begin position="1"/>
        <end position="20"/>
    </location>
</feature>
<feature type="region of interest" description="Disordered" evidence="1">
    <location>
        <begin position="1"/>
        <end position="33"/>
    </location>
</feature>
<evidence type="ECO:0000313" key="3">
    <source>
        <dbReference type="Proteomes" id="UP000823588"/>
    </source>
</evidence>
<accession>A0A8T4GL12</accession>
<evidence type="ECO:0000256" key="1">
    <source>
        <dbReference type="SAM" id="MobiDB-lite"/>
    </source>
</evidence>
<keyword evidence="3" id="KW-1185">Reference proteome</keyword>
<gene>
    <name evidence="2" type="ORF">J2751_002720</name>
</gene>
<dbReference type="OrthoDB" id="378136at2157"/>
<name>A0A8T4GL12_9EURY</name>
<reference evidence="2" key="1">
    <citation type="submission" date="2021-03" db="EMBL/GenBank/DDBJ databases">
        <title>Genomic Encyclopedia of Type Strains, Phase IV (KMG-IV): sequencing the most valuable type-strain genomes for metagenomic binning, comparative biology and taxonomic classification.</title>
        <authorList>
            <person name="Goeker M."/>
        </authorList>
    </citation>
    <scope>NUCLEOTIDE SEQUENCE</scope>
    <source>
        <strain evidence="2">DSM 23564</strain>
    </source>
</reference>